<protein>
    <submittedName>
        <fullName evidence="2">Uncharacterized protein</fullName>
    </submittedName>
</protein>
<organism evidence="2">
    <name type="scientific">Arundo donax</name>
    <name type="common">Giant reed</name>
    <name type="synonym">Donax arundinaceus</name>
    <dbReference type="NCBI Taxonomy" id="35708"/>
    <lineage>
        <taxon>Eukaryota</taxon>
        <taxon>Viridiplantae</taxon>
        <taxon>Streptophyta</taxon>
        <taxon>Embryophyta</taxon>
        <taxon>Tracheophyta</taxon>
        <taxon>Spermatophyta</taxon>
        <taxon>Magnoliopsida</taxon>
        <taxon>Liliopsida</taxon>
        <taxon>Poales</taxon>
        <taxon>Poaceae</taxon>
        <taxon>PACMAD clade</taxon>
        <taxon>Arundinoideae</taxon>
        <taxon>Arundineae</taxon>
        <taxon>Arundo</taxon>
    </lineage>
</organism>
<dbReference type="EMBL" id="GBRH01257191">
    <property type="protein sequence ID" value="JAD40704.1"/>
    <property type="molecule type" value="Transcribed_RNA"/>
</dbReference>
<accession>A0A0A8ZMR9</accession>
<reference evidence="2" key="1">
    <citation type="submission" date="2014-09" db="EMBL/GenBank/DDBJ databases">
        <authorList>
            <person name="Magalhaes I.L.F."/>
            <person name="Oliveira U."/>
            <person name="Santos F.R."/>
            <person name="Vidigal T.H.D.A."/>
            <person name="Brescovit A.D."/>
            <person name="Santos A.J."/>
        </authorList>
    </citation>
    <scope>NUCLEOTIDE SEQUENCE</scope>
    <source>
        <tissue evidence="2">Shoot tissue taken approximately 20 cm above the soil surface</tissue>
    </source>
</reference>
<proteinExistence type="predicted"/>
<feature type="region of interest" description="Disordered" evidence="1">
    <location>
        <begin position="1"/>
        <end position="29"/>
    </location>
</feature>
<reference evidence="2" key="2">
    <citation type="journal article" date="2015" name="Data Brief">
        <title>Shoot transcriptome of the giant reed, Arundo donax.</title>
        <authorList>
            <person name="Barrero R.A."/>
            <person name="Guerrero F.D."/>
            <person name="Moolhuijzen P."/>
            <person name="Goolsby J.A."/>
            <person name="Tidwell J."/>
            <person name="Bellgard S.E."/>
            <person name="Bellgard M.I."/>
        </authorList>
    </citation>
    <scope>NUCLEOTIDE SEQUENCE</scope>
    <source>
        <tissue evidence="2">Shoot tissue taken approximately 20 cm above the soil surface</tissue>
    </source>
</reference>
<evidence type="ECO:0000256" key="1">
    <source>
        <dbReference type="SAM" id="MobiDB-lite"/>
    </source>
</evidence>
<sequence length="29" mass="3245">MMCSKTAMKGPRGQCRSNDDDVISQIDRT</sequence>
<name>A0A0A8ZMR9_ARUDO</name>
<dbReference type="AlphaFoldDB" id="A0A0A8ZMR9"/>
<evidence type="ECO:0000313" key="2">
    <source>
        <dbReference type="EMBL" id="JAD40704.1"/>
    </source>
</evidence>